<dbReference type="RefSeq" id="WP_075830086.1">
    <property type="nucleotide sequence ID" value="NZ_MSTI01000007.1"/>
</dbReference>
<sequence length="172" mass="18283">MSSFPVSIPDIAEDFDTVTVRVGRILTEAEVAQVGGCLGYALRVHVAGEDLGDPESVAYQGGQTIIRYFFDSTKAQRSDPDPQHAFQVAAEFIFDGTPIRSSNRSGPNTAGTRLIQGIGPVALAFSVNEYPEPTPPAAPALPDPSELLAAHQAMLNAQARYAQAVSDFRGHA</sequence>
<comment type="caution">
    <text evidence="1">The sequence shown here is derived from an EMBL/GenBank/DDBJ whole genome shotgun (WGS) entry which is preliminary data.</text>
</comment>
<organism evidence="1 2">
    <name type="scientific">Deinococcus marmoris</name>
    <dbReference type="NCBI Taxonomy" id="249408"/>
    <lineage>
        <taxon>Bacteria</taxon>
        <taxon>Thermotogati</taxon>
        <taxon>Deinococcota</taxon>
        <taxon>Deinococci</taxon>
        <taxon>Deinococcales</taxon>
        <taxon>Deinococcaceae</taxon>
        <taxon>Deinococcus</taxon>
    </lineage>
</organism>
<dbReference type="Proteomes" id="UP000186607">
    <property type="component" value="Unassembled WGS sequence"/>
</dbReference>
<proteinExistence type="predicted"/>
<evidence type="ECO:0000313" key="1">
    <source>
        <dbReference type="EMBL" id="OLV20130.1"/>
    </source>
</evidence>
<keyword evidence="2" id="KW-1185">Reference proteome</keyword>
<accession>A0A1U7P4P4</accession>
<name>A0A1U7P4P4_9DEIO</name>
<dbReference type="STRING" id="249408.BOO71_0000418"/>
<protein>
    <submittedName>
        <fullName evidence="1">Uncharacterized protein</fullName>
    </submittedName>
</protein>
<reference evidence="1 2" key="1">
    <citation type="submission" date="2017-01" db="EMBL/GenBank/DDBJ databases">
        <title>Genome Analysis of Deinococcus marmoris KOPRI26562.</title>
        <authorList>
            <person name="Kim J.H."/>
            <person name="Oh H.-M."/>
        </authorList>
    </citation>
    <scope>NUCLEOTIDE SEQUENCE [LARGE SCALE GENOMIC DNA]</scope>
    <source>
        <strain evidence="1 2">KOPRI26562</strain>
    </source>
</reference>
<dbReference type="OrthoDB" id="70656at2"/>
<dbReference type="EMBL" id="MSTI01000007">
    <property type="protein sequence ID" value="OLV20130.1"/>
    <property type="molecule type" value="Genomic_DNA"/>
</dbReference>
<gene>
    <name evidence="1" type="ORF">BOO71_0000418</name>
</gene>
<dbReference type="AlphaFoldDB" id="A0A1U7P4P4"/>
<evidence type="ECO:0000313" key="2">
    <source>
        <dbReference type="Proteomes" id="UP000186607"/>
    </source>
</evidence>